<dbReference type="EMBL" id="CP159289">
    <property type="protein sequence ID" value="XCH23414.1"/>
    <property type="molecule type" value="Genomic_DNA"/>
</dbReference>
<dbReference type="RefSeq" id="WP_353718740.1">
    <property type="nucleotide sequence ID" value="NZ_CP159289.1"/>
</dbReference>
<organism evidence="1">
    <name type="scientific">Dyadobacter sp. 676</name>
    <dbReference type="NCBI Taxonomy" id="3088362"/>
    <lineage>
        <taxon>Bacteria</taxon>
        <taxon>Pseudomonadati</taxon>
        <taxon>Bacteroidota</taxon>
        <taxon>Cytophagia</taxon>
        <taxon>Cytophagales</taxon>
        <taxon>Spirosomataceae</taxon>
        <taxon>Dyadobacter</taxon>
    </lineage>
</organism>
<evidence type="ECO:0000313" key="1">
    <source>
        <dbReference type="EMBL" id="XCH23414.1"/>
    </source>
</evidence>
<name>A0AAU8FFQ9_9BACT</name>
<accession>A0AAU8FFQ9</accession>
<sequence>MNLLFLQHVWRINDNLLGDRDFCPIIRKAAALQQSLNLDLTAEIERLKTEYSAQIFHRAAQYLYRKETKSSY</sequence>
<gene>
    <name evidence="1" type="ORF">ABV298_24310</name>
</gene>
<protein>
    <submittedName>
        <fullName evidence="1">Uncharacterized protein</fullName>
    </submittedName>
</protein>
<reference evidence="1" key="1">
    <citation type="submission" date="2024-06" db="EMBL/GenBank/DDBJ databases">
        <title>Sequencing and assembly of the genome of Dyadobacter sp. strain 676, a symbiont of Cyamopsis tetragonoloba.</title>
        <authorList>
            <person name="Guro P."/>
            <person name="Sazanova A."/>
            <person name="Kuznetsova I."/>
            <person name="Belimov A."/>
            <person name="Safronova V."/>
        </authorList>
    </citation>
    <scope>NUCLEOTIDE SEQUENCE</scope>
    <source>
        <strain evidence="1">676</strain>
    </source>
</reference>
<dbReference type="AlphaFoldDB" id="A0AAU8FFQ9"/>
<proteinExistence type="predicted"/>